<feature type="compositionally biased region" description="Polar residues" evidence="1">
    <location>
        <begin position="44"/>
        <end position="63"/>
    </location>
</feature>
<organism evidence="4 5">
    <name type="scientific">Hyunsoonleella pacifica</name>
    <dbReference type="NCBI Taxonomy" id="1080224"/>
    <lineage>
        <taxon>Bacteria</taxon>
        <taxon>Pseudomonadati</taxon>
        <taxon>Bacteroidota</taxon>
        <taxon>Flavobacteriia</taxon>
        <taxon>Flavobacteriales</taxon>
        <taxon>Flavobacteriaceae</taxon>
    </lineage>
</organism>
<dbReference type="Pfam" id="PF12508">
    <property type="entry name" value="Transposon_TraM"/>
    <property type="match status" value="1"/>
</dbReference>
<dbReference type="RefSeq" id="WP_130937505.1">
    <property type="nucleotide sequence ID" value="NZ_BMEE01000002.1"/>
</dbReference>
<feature type="region of interest" description="Disordered" evidence="1">
    <location>
        <begin position="44"/>
        <end position="64"/>
    </location>
</feature>
<accession>A0A4Q9FL58</accession>
<evidence type="ECO:0000256" key="2">
    <source>
        <dbReference type="SAM" id="Phobius"/>
    </source>
</evidence>
<comment type="caution">
    <text evidence="4">The sequence shown here is derived from an EMBL/GenBank/DDBJ whole genome shotgun (WGS) entry which is preliminary data.</text>
</comment>
<keyword evidence="2" id="KW-1133">Transmembrane helix</keyword>
<sequence length="342" mass="39111">MAQLAQNFNSWIRQHKLFAMALPIVVLLLVYFISNSIQGMTSPPDSSIENNGYNNSLPNQSNELEIKDPNTYFKESVNDSLDKLRDKGKIKNIVGREKEKDSLEQILEDLENFSIDENKVADVSPKNREIDVTTNNSITNRSNQTNEVSEYEQKLEYRNMLLEAREKRKAKSQDYSAPKSKNNQLSTSLSNLKVSAAIYKDQFILPGKLVTLILKEELTFNGKSFPKNTFVYAKANIRQSRVLLEIDNVDDFPINLEVKARNGGVGIYNPQAGELLSEFYSDVEEGTVQDISLEVSRQIDNPMSDNTISAFNKYFKRKKRKNKDEILLRNGHPVFLTLKKDR</sequence>
<protein>
    <submittedName>
        <fullName evidence="4">Conjugative transposon protein TraM</fullName>
    </submittedName>
</protein>
<dbReference type="Proteomes" id="UP000292372">
    <property type="component" value="Unassembled WGS sequence"/>
</dbReference>
<proteinExistence type="predicted"/>
<dbReference type="EMBL" id="SIRS01000005">
    <property type="protein sequence ID" value="TBN14384.1"/>
    <property type="molecule type" value="Genomic_DNA"/>
</dbReference>
<feature type="transmembrane region" description="Helical" evidence="2">
    <location>
        <begin position="17"/>
        <end position="34"/>
    </location>
</feature>
<dbReference type="AlphaFoldDB" id="A0A4Q9FL58"/>
<evidence type="ECO:0000259" key="3">
    <source>
        <dbReference type="Pfam" id="PF12508"/>
    </source>
</evidence>
<dbReference type="InterPro" id="IPR055407">
    <property type="entry name" value="TraM_C"/>
</dbReference>
<gene>
    <name evidence="4" type="primary">traM</name>
    <name evidence="4" type="ORF">EYD46_12480</name>
</gene>
<dbReference type="OrthoDB" id="1453786at2"/>
<keyword evidence="2" id="KW-0472">Membrane</keyword>
<evidence type="ECO:0000313" key="5">
    <source>
        <dbReference type="Proteomes" id="UP000292372"/>
    </source>
</evidence>
<name>A0A4Q9FL58_9FLAO</name>
<keyword evidence="5" id="KW-1185">Reference proteome</keyword>
<evidence type="ECO:0000256" key="1">
    <source>
        <dbReference type="SAM" id="MobiDB-lite"/>
    </source>
</evidence>
<feature type="domain" description="Conjugative transposon TraM C-terminal" evidence="3">
    <location>
        <begin position="194"/>
        <end position="336"/>
    </location>
</feature>
<evidence type="ECO:0000313" key="4">
    <source>
        <dbReference type="EMBL" id="TBN14384.1"/>
    </source>
</evidence>
<reference evidence="4 5" key="1">
    <citation type="journal article" date="2015" name="Int. J. Syst. Evol. Microbiol.">
        <title>Hyunsoonleella pacifica sp. nov., isolated from seawater of South Pacific Gyre.</title>
        <authorList>
            <person name="Gao X."/>
            <person name="Zhang Z."/>
            <person name="Dai X."/>
            <person name="Zhang X.H."/>
        </authorList>
    </citation>
    <scope>NUCLEOTIDE SEQUENCE [LARGE SCALE GENOMIC DNA]</scope>
    <source>
        <strain evidence="4 5">SW033</strain>
    </source>
</reference>
<keyword evidence="2" id="KW-0812">Transmembrane</keyword>